<evidence type="ECO:0000313" key="1">
    <source>
        <dbReference type="EMBL" id="QPS47328.1"/>
    </source>
</evidence>
<accession>A0A7T2U847</accession>
<dbReference type="RefSeq" id="WP_197417880.1">
    <property type="nucleotide sequence ID" value="NZ_CP013382.1"/>
</dbReference>
<dbReference type="KEGG" id="bhg:I6G56_23105"/>
<dbReference type="AlphaFoldDB" id="A0A7T2U847"/>
<reference evidence="1 2" key="1">
    <citation type="submission" date="2020-12" db="EMBL/GenBank/DDBJ databases">
        <title>FDA dAtabase for Regulatory Grade micrObial Sequences (FDA-ARGOS): Supporting development and validation of Infectious Disease Dx tests.</title>
        <authorList>
            <person name="Nelson B."/>
            <person name="Plummer A."/>
            <person name="Tallon L."/>
            <person name="Sadzewicz L."/>
            <person name="Zhao X."/>
            <person name="Boylan J."/>
            <person name="Ott S."/>
            <person name="Bowen H."/>
            <person name="Vavikolanu K."/>
            <person name="Mehta A."/>
            <person name="Aluvathingal J."/>
            <person name="Nadendla S."/>
            <person name="Myers T."/>
            <person name="Yan Y."/>
            <person name="Sichtig H."/>
        </authorList>
    </citation>
    <scope>NUCLEOTIDE SEQUENCE [LARGE SCALE GENOMIC DNA]</scope>
    <source>
        <strain evidence="1 2">FDAARGOS_899</strain>
    </source>
</reference>
<organism evidence="1 2">
    <name type="scientific">Burkholderia humptydooensis</name>
    <dbReference type="NCBI Taxonomy" id="430531"/>
    <lineage>
        <taxon>Bacteria</taxon>
        <taxon>Pseudomonadati</taxon>
        <taxon>Pseudomonadota</taxon>
        <taxon>Betaproteobacteria</taxon>
        <taxon>Burkholderiales</taxon>
        <taxon>Burkholderiaceae</taxon>
        <taxon>Burkholderia</taxon>
        <taxon>pseudomallei group</taxon>
    </lineage>
</organism>
<gene>
    <name evidence="1" type="ORF">I6G56_23105</name>
</gene>
<dbReference type="EMBL" id="CP065687">
    <property type="protein sequence ID" value="QPS47328.1"/>
    <property type="molecule type" value="Genomic_DNA"/>
</dbReference>
<dbReference type="Proteomes" id="UP000594943">
    <property type="component" value="Chromosome 2"/>
</dbReference>
<evidence type="ECO:0000313" key="2">
    <source>
        <dbReference type="Proteomes" id="UP000594943"/>
    </source>
</evidence>
<name>A0A7T2U847_9BURK</name>
<sequence>MEADDSSRLPLAGVMPRGACGVRVTPAASASESDFLFIQPNARDAKRRETLVRR</sequence>
<protein>
    <submittedName>
        <fullName evidence="1">Uncharacterized protein</fullName>
    </submittedName>
</protein>
<proteinExistence type="predicted"/>